<feature type="chain" id="PRO_5044492722" description="Secreted protein" evidence="1">
    <location>
        <begin position="23"/>
        <end position="184"/>
    </location>
</feature>
<evidence type="ECO:0008006" key="4">
    <source>
        <dbReference type="Google" id="ProtNLM"/>
    </source>
</evidence>
<organism evidence="2 3">
    <name type="scientific">Thalassospira xiamenensis M-5 = DSM 17429</name>
    <dbReference type="NCBI Taxonomy" id="1123366"/>
    <lineage>
        <taxon>Bacteria</taxon>
        <taxon>Pseudomonadati</taxon>
        <taxon>Pseudomonadota</taxon>
        <taxon>Alphaproteobacteria</taxon>
        <taxon>Rhodospirillales</taxon>
        <taxon>Thalassospiraceae</taxon>
        <taxon>Thalassospira</taxon>
    </lineage>
</organism>
<dbReference type="AlphaFoldDB" id="A0AB72U936"/>
<accession>A0AB72U936</accession>
<dbReference type="GeneID" id="31926326"/>
<gene>
    <name evidence="2" type="ORF">TH3_03120</name>
</gene>
<dbReference type="RefSeq" id="WP_007091214.1">
    <property type="nucleotide sequence ID" value="NZ_CP004388.1"/>
</dbReference>
<proteinExistence type="predicted"/>
<feature type="signal peptide" evidence="1">
    <location>
        <begin position="1"/>
        <end position="22"/>
    </location>
</feature>
<evidence type="ECO:0000256" key="1">
    <source>
        <dbReference type="SAM" id="SignalP"/>
    </source>
</evidence>
<dbReference type="KEGG" id="txi:TH3_03120"/>
<protein>
    <recommendedName>
        <fullName evidence="4">Secreted protein</fullName>
    </recommendedName>
</protein>
<name>A0AB72U936_9PROT</name>
<dbReference type="EMBL" id="CP004388">
    <property type="protein sequence ID" value="AJD50750.1"/>
    <property type="molecule type" value="Genomic_DNA"/>
</dbReference>
<sequence length="184" mass="20803">MRNLFVATLLLGTSLTILQADAQEAKTAAPNDTVAAPVTANDLYREMRIQAGQYAAQNRHQVLVGDFTCDDVNDQIVGWVDRDNPEGPFFDVLMLTRHNGQLHSEFKQIPFAQSEQYALCIDDKTAPPVMSWQVNDPEYIRDVIGDGDLCNIAVRVDDFMCDAPQFFWSEKPGESGEHWMFFRN</sequence>
<evidence type="ECO:0000313" key="3">
    <source>
        <dbReference type="Proteomes" id="UP000007127"/>
    </source>
</evidence>
<dbReference type="Proteomes" id="UP000007127">
    <property type="component" value="Chromosome"/>
</dbReference>
<evidence type="ECO:0000313" key="2">
    <source>
        <dbReference type="EMBL" id="AJD50750.1"/>
    </source>
</evidence>
<reference evidence="2 3" key="1">
    <citation type="journal article" date="2012" name="J. Bacteriol.">
        <title>Genome sequence of Thalassospira xiamenensis type strain M-5.</title>
        <authorList>
            <person name="Lai Q."/>
            <person name="Shao Z."/>
        </authorList>
    </citation>
    <scope>NUCLEOTIDE SEQUENCE [LARGE SCALE GENOMIC DNA]</scope>
    <source>
        <strain evidence="2 3">M-5</strain>
    </source>
</reference>
<keyword evidence="1" id="KW-0732">Signal</keyword>